<dbReference type="SUPFAM" id="SSF48403">
    <property type="entry name" value="Ankyrin repeat"/>
    <property type="match status" value="1"/>
</dbReference>
<feature type="domain" description="NACHT" evidence="4">
    <location>
        <begin position="659"/>
        <end position="800"/>
    </location>
</feature>
<organism evidence="5 6">
    <name type="scientific">Imshaugia aleurites</name>
    <dbReference type="NCBI Taxonomy" id="172621"/>
    <lineage>
        <taxon>Eukaryota</taxon>
        <taxon>Fungi</taxon>
        <taxon>Dikarya</taxon>
        <taxon>Ascomycota</taxon>
        <taxon>Pezizomycotina</taxon>
        <taxon>Lecanoromycetes</taxon>
        <taxon>OSLEUM clade</taxon>
        <taxon>Lecanoromycetidae</taxon>
        <taxon>Lecanorales</taxon>
        <taxon>Lecanorineae</taxon>
        <taxon>Parmeliaceae</taxon>
        <taxon>Imshaugia</taxon>
    </lineage>
</organism>
<dbReference type="Pfam" id="PF24883">
    <property type="entry name" value="NPHP3_N"/>
    <property type="match status" value="1"/>
</dbReference>
<dbReference type="EMBL" id="CAJPDT010000200">
    <property type="protein sequence ID" value="CAF9942629.1"/>
    <property type="molecule type" value="Genomic_DNA"/>
</dbReference>
<feature type="region of interest" description="Disordered" evidence="3">
    <location>
        <begin position="1368"/>
        <end position="1398"/>
    </location>
</feature>
<evidence type="ECO:0000256" key="2">
    <source>
        <dbReference type="PROSITE-ProRule" id="PRU00023"/>
    </source>
</evidence>
<evidence type="ECO:0000313" key="5">
    <source>
        <dbReference type="EMBL" id="CAF9942629.1"/>
    </source>
</evidence>
<reference evidence="5" key="1">
    <citation type="submission" date="2021-03" db="EMBL/GenBank/DDBJ databases">
        <authorList>
            <person name="Tagirdzhanova G."/>
        </authorList>
    </citation>
    <scope>NUCLEOTIDE SEQUENCE</scope>
</reference>
<feature type="compositionally biased region" description="Polar residues" evidence="3">
    <location>
        <begin position="1384"/>
        <end position="1393"/>
    </location>
</feature>
<sequence length="2153" mass="239275">MNIFSRKKKEHPKSDDLAIRSKYGPKYGLQLLYDGADAGHHDIDFVAVHGMGGHQLKSFTNAETGCCWIRDLLPLSFPHSRVFSYGYPADFLTKVHTSLSDEARELCWMLGKYNGERATTRRRIFICHSVGGLLVKRVLVEAYHHQQFIDVYKYTSGIVFLGTPHRGSSSAKLALTLAKIVRGVGPGALRVKQNLFREVHKYSSQVYDINQEFAHVVYDESLLIGSFYETQITKHVGIIAERSSAILDFPAEICISLDANHAQLSKFEGLDDTNYKKVLKLIVDFRKSALLADEPLDEPLNKSPASFSASQSQESLSQWIPCVASKKGTTSMGLLEMAGSMEQPKDYIDAELDIIAVHGLRGSPVRSWINRSPRTMWLRDMLQLDLSASRVMSYGYRTEEVLRQNKFDLERLAEDLVFSIIDARAGIQDTSRPLVFIGYSFGGLLVKKALLRLRENEQVDPKMRELLQAVISVIFLGVPHDVDDPGFAHRWTGIVQCTTGIKRIEIFNATESIEEIRHISAQFRRLERLEVCSIAESKPTTTRVSRTQEMSVLVSAKSSRLGWAGRETIFLAKGKSHLELPMFVDTDDPSYVYIRDSVSRSLDRHGREVGRRESEKLLRALWQVDYEGRLSSIREPHEGTCEWIFHTEPMESWLTEPRGILLVQGSPGSGKSVLAKHLVRRMPEALQPRATVVLYYFVNESSRNTCENLMASFLHQLFKESGSRLKCAIQQFRTRGEEIVGSLDVLTKVFSDAVSQERGTNFVAIIDGFDELNRGERQSLVEILSQLEENPNLGCIVTSRDTSDFHNLAEGQSVTLSLSAEDSRYDIEKFVSDSFGILLATHNDSQTSAELQTVQNMILEHAAGSFLWTYLAVKGISELGIKGLPLSQIDSLDWLPRELELFYDKVVARIEDSGTRDGISELRQILSILAVQRESMHLSVLAEALQRLPPPLLSQKGRNDIDDEYLHRDEPMTSVPSALAPLVSINNDYVTLAHVSVKEYILHTGVDRQSSLIPIHSDQANANLARRCVAVIYRNLTAKAQPGDMEEMGHSFTGYAAKNWMVHFHDGQELVDEELTELATGLFRTDESPVSRWLTLYEQATAEELPRRDIFGPLFGGAYFGLTPIVKKVLEVGCDISAMDSDAKTPLHWACERGHLDVAALLIHNGANISGQCFDGRTSMHLAVQNNHVPLVKQLLALGANPNAAAFDGRTALHLAVEANHTEITQILLDAGADATERSTSGFNAFQLASQLTTQSALRILMNSAAAPENLLSKAITENTPDMVALLITHRLDVIERQHPWVAELVDEGLSSKEISSLLLQSENLQWVQSEEWPPQSKCIWNDLPTLTHQRGCAHQLVHAVFESSGPFSSGQVTEEQNEPPPNSEISSGSRSADGSGEVLPDALLEPLEFFTRLEQREQKLLQSCGIGGVFPPWYAALNPGSAMLLAGQAKIMYGEPDSAQIFFPISTAPHPHALQIEAASRAQADPSDDADGNQSYVSSYDDSASIVYNISETSIQTDSSYDSTSRANDYEIWDRRIGRRILDVLENVLNAFNLLRNDGGCCESFTILVKASSRHRTVTVKKVAVSLLLELCEALDQSILASDTNSSIWTQPLTKACTGFLEELGCGEMVYKYIHSSLGSAVSPHRCLHLCALITQMAAIGIVTYSRGHSREFYTPALSRPIDSFVLLGSEPAGTTLHAERLELECMGKMLGRKVWVFHQEKDLIGNTAETFYLATSVGDMLDTWGGSISLEDVADPAGLFLSIGGGSIVTVESNDGRFDMAQDNELCCHWAPKLGLSLHSQKLDRADRRLLIGATSVNEHCLLETEVCQEAFSGGALTSMGTRAPGWKTTGRAANLSIGFHGATAGVAGTQTKDDGRSLKVKIFQDWDRTTDLRVLNRPCGLELSLCTGIARRLPLRELFYGEVLEYLRLGLPGDWTKIEPIVTGISGQSEEEFGEWLSILTEPQTLVMQKATVLLLLAMEYTGVERDGHTLTVWWPEKHEATPRGLQIKKEQYSGKNPWIPIFQDPERSAIFGLATSRCLEHHAVKTCQNATIPARCEAVKEVMLDTSLLPATPLINAAPLSYELNKRYVLWHCRHILRVTRASEAADDVVRLNFVPGTPYVVMQRLIEKWQKVKEKETLGDRGQHVLVL</sequence>
<dbReference type="PRINTS" id="PR01415">
    <property type="entry name" value="ANKYRIN"/>
</dbReference>
<dbReference type="InterPro" id="IPR007111">
    <property type="entry name" value="NACHT_NTPase"/>
</dbReference>
<feature type="repeat" description="ANK" evidence="2">
    <location>
        <begin position="1142"/>
        <end position="1170"/>
    </location>
</feature>
<dbReference type="InterPro" id="IPR029058">
    <property type="entry name" value="AB_hydrolase_fold"/>
</dbReference>
<keyword evidence="2" id="KW-0040">ANK repeat</keyword>
<evidence type="ECO:0000313" key="6">
    <source>
        <dbReference type="Proteomes" id="UP000664534"/>
    </source>
</evidence>
<dbReference type="InterPro" id="IPR056884">
    <property type="entry name" value="NPHP3-like_N"/>
</dbReference>
<dbReference type="SUPFAM" id="SSF52540">
    <property type="entry name" value="P-loop containing nucleoside triphosphate hydrolases"/>
    <property type="match status" value="1"/>
</dbReference>
<dbReference type="SMART" id="SM00248">
    <property type="entry name" value="ANK"/>
    <property type="match status" value="4"/>
</dbReference>
<comment type="caution">
    <text evidence="5">The sequence shown here is derived from an EMBL/GenBank/DDBJ whole genome shotgun (WGS) entry which is preliminary data.</text>
</comment>
<dbReference type="Proteomes" id="UP000664534">
    <property type="component" value="Unassembled WGS sequence"/>
</dbReference>
<evidence type="ECO:0000256" key="1">
    <source>
        <dbReference type="ARBA" id="ARBA00022737"/>
    </source>
</evidence>
<gene>
    <name evidence="5" type="ORF">IMSHALPRED_004333</name>
</gene>
<dbReference type="Gene3D" id="3.40.50.300">
    <property type="entry name" value="P-loop containing nucleotide triphosphate hydrolases"/>
    <property type="match status" value="1"/>
</dbReference>
<proteinExistence type="predicted"/>
<dbReference type="Gene3D" id="3.40.50.1820">
    <property type="entry name" value="alpha/beta hydrolase"/>
    <property type="match status" value="2"/>
</dbReference>
<protein>
    <recommendedName>
        <fullName evidence="4">NACHT domain-containing protein</fullName>
    </recommendedName>
</protein>
<dbReference type="SUPFAM" id="SSF53474">
    <property type="entry name" value="alpha/beta-Hydrolases"/>
    <property type="match status" value="2"/>
</dbReference>
<dbReference type="PANTHER" id="PTHR48182:SF3">
    <property type="entry name" value="DUF676 DOMAIN-CONTAINING PROTEIN"/>
    <property type="match status" value="1"/>
</dbReference>
<dbReference type="Pfam" id="PF12796">
    <property type="entry name" value="Ank_2"/>
    <property type="match status" value="1"/>
</dbReference>
<dbReference type="InterPro" id="IPR052374">
    <property type="entry name" value="SERAC1"/>
</dbReference>
<dbReference type="InterPro" id="IPR036770">
    <property type="entry name" value="Ankyrin_rpt-contain_sf"/>
</dbReference>
<dbReference type="Gene3D" id="1.25.40.20">
    <property type="entry name" value="Ankyrin repeat-containing domain"/>
    <property type="match status" value="1"/>
</dbReference>
<name>A0A8H3J8W3_9LECA</name>
<dbReference type="OrthoDB" id="428577at2759"/>
<evidence type="ECO:0000259" key="4">
    <source>
        <dbReference type="PROSITE" id="PS50837"/>
    </source>
</evidence>
<dbReference type="PANTHER" id="PTHR48182">
    <property type="entry name" value="PROTEIN SERAC1"/>
    <property type="match status" value="1"/>
</dbReference>
<dbReference type="PROSITE" id="PS50088">
    <property type="entry name" value="ANK_REPEAT"/>
    <property type="match status" value="3"/>
</dbReference>
<dbReference type="InterPro" id="IPR027417">
    <property type="entry name" value="P-loop_NTPase"/>
</dbReference>
<accession>A0A8H3J8W3</accession>
<evidence type="ECO:0000256" key="3">
    <source>
        <dbReference type="SAM" id="MobiDB-lite"/>
    </source>
</evidence>
<dbReference type="InterPro" id="IPR002110">
    <property type="entry name" value="Ankyrin_rpt"/>
</dbReference>
<dbReference type="PROSITE" id="PS50837">
    <property type="entry name" value="NACHT"/>
    <property type="match status" value="1"/>
</dbReference>
<dbReference type="PROSITE" id="PS50297">
    <property type="entry name" value="ANK_REP_REGION"/>
    <property type="match status" value="3"/>
</dbReference>
<keyword evidence="1" id="KW-0677">Repeat</keyword>
<feature type="repeat" description="ANK" evidence="2">
    <location>
        <begin position="1208"/>
        <end position="1240"/>
    </location>
</feature>
<dbReference type="Pfam" id="PF00023">
    <property type="entry name" value="Ank"/>
    <property type="match status" value="1"/>
</dbReference>
<keyword evidence="6" id="KW-1185">Reference proteome</keyword>
<feature type="repeat" description="ANK" evidence="2">
    <location>
        <begin position="1175"/>
        <end position="1207"/>
    </location>
</feature>